<feature type="region of interest" description="Disordered" evidence="8">
    <location>
        <begin position="627"/>
        <end position="671"/>
    </location>
</feature>
<dbReference type="Proteomes" id="UP001591681">
    <property type="component" value="Unassembled WGS sequence"/>
</dbReference>
<dbReference type="Pfam" id="PF20771">
    <property type="entry name" value="FAM171A1-2-B_C"/>
    <property type="match status" value="1"/>
</dbReference>
<feature type="region of interest" description="Disordered" evidence="8">
    <location>
        <begin position="96"/>
        <end position="122"/>
    </location>
</feature>
<proteinExistence type="inferred from homology"/>
<feature type="domain" description="FAM171 C-terminal" evidence="11">
    <location>
        <begin position="404"/>
        <end position="881"/>
    </location>
</feature>
<keyword evidence="7" id="KW-0325">Glycoprotein</keyword>
<keyword evidence="3 9" id="KW-0812">Transmembrane</keyword>
<dbReference type="PANTHER" id="PTHR31626">
    <property type="entry name" value="SUSHI DOMAIN-CONTAINING PROTEIN"/>
    <property type="match status" value="1"/>
</dbReference>
<evidence type="ECO:0000259" key="10">
    <source>
        <dbReference type="Pfam" id="PF10577"/>
    </source>
</evidence>
<feature type="compositionally biased region" description="Basic and acidic residues" evidence="8">
    <location>
        <begin position="764"/>
        <end position="779"/>
    </location>
</feature>
<feature type="region of interest" description="Disordered" evidence="8">
    <location>
        <begin position="744"/>
        <end position="883"/>
    </location>
</feature>
<dbReference type="EMBL" id="JBHFQA010000003">
    <property type="protein sequence ID" value="KAL2102052.1"/>
    <property type="molecule type" value="Genomic_DNA"/>
</dbReference>
<evidence type="ECO:0000256" key="4">
    <source>
        <dbReference type="ARBA" id="ARBA00022729"/>
    </source>
</evidence>
<dbReference type="PANTHER" id="PTHR31626:SF3">
    <property type="entry name" value="PROTEIN FAM171A2"/>
    <property type="match status" value="1"/>
</dbReference>
<evidence type="ECO:0000256" key="5">
    <source>
        <dbReference type="ARBA" id="ARBA00022989"/>
    </source>
</evidence>
<keyword evidence="4" id="KW-0732">Signal</keyword>
<dbReference type="InterPro" id="IPR049175">
    <property type="entry name" value="FAM171_C"/>
</dbReference>
<keyword evidence="13" id="KW-1185">Reference proteome</keyword>
<feature type="domain" description="FAM171 N-terminal" evidence="10">
    <location>
        <begin position="153"/>
        <end position="213"/>
    </location>
</feature>
<feature type="transmembrane region" description="Helical" evidence="9">
    <location>
        <begin position="339"/>
        <end position="363"/>
    </location>
</feature>
<reference evidence="12 13" key="1">
    <citation type="submission" date="2024-09" db="EMBL/GenBank/DDBJ databases">
        <title>A chromosome-level genome assembly of Gray's grenadier anchovy, Coilia grayii.</title>
        <authorList>
            <person name="Fu Z."/>
        </authorList>
    </citation>
    <scope>NUCLEOTIDE SEQUENCE [LARGE SCALE GENOMIC DNA]</scope>
    <source>
        <strain evidence="12">G4</strain>
        <tissue evidence="12">Muscle</tissue>
    </source>
</reference>
<comment type="subcellular location">
    <subcellularLocation>
        <location evidence="1">Membrane</location>
        <topology evidence="1">Single-pass type I membrane protein</topology>
    </subcellularLocation>
</comment>
<evidence type="ECO:0000256" key="2">
    <source>
        <dbReference type="ARBA" id="ARBA00006818"/>
    </source>
</evidence>
<evidence type="ECO:0000313" key="13">
    <source>
        <dbReference type="Proteomes" id="UP001591681"/>
    </source>
</evidence>
<gene>
    <name evidence="12" type="ORF">ACEWY4_003813</name>
</gene>
<dbReference type="InterPro" id="IPR048530">
    <property type="entry name" value="FAM171_N"/>
</dbReference>
<evidence type="ECO:0000256" key="6">
    <source>
        <dbReference type="ARBA" id="ARBA00023136"/>
    </source>
</evidence>
<dbReference type="GO" id="GO:0016020">
    <property type="term" value="C:membrane"/>
    <property type="evidence" value="ECO:0007669"/>
    <property type="project" value="UniProtKB-SubCell"/>
</dbReference>
<comment type="similarity">
    <text evidence="2">Belongs to the FAM171 family.</text>
</comment>
<evidence type="ECO:0000256" key="3">
    <source>
        <dbReference type="ARBA" id="ARBA00022692"/>
    </source>
</evidence>
<evidence type="ECO:0000259" key="11">
    <source>
        <dbReference type="Pfam" id="PF20771"/>
    </source>
</evidence>
<evidence type="ECO:0000256" key="1">
    <source>
        <dbReference type="ARBA" id="ARBA00004479"/>
    </source>
</evidence>
<keyword evidence="5 9" id="KW-1133">Transmembrane helix</keyword>
<dbReference type="AlphaFoldDB" id="A0ABD1KSA8"/>
<sequence>MGEEGKTFEFTPEDYDRILLKDSLFDDADITVNSNCEHLKKDLKRFQDKKTRLYLHAVTLSDYLRQKRIPRGLHIIKAPTIGKDNEAFCNRWRDSKKRRQEHLNQRESKRIRRGKGKHKKLRTHAPDKELEKENVINISSKQLTDSCISALGSNSSWVELTAVAAACAFLSGRNGSSLPVSDPIHVSVPLPSDTPLKMATSVPVWRFDDHVGPKMAKSVLSEMYAQGYIIEELARAQAAEKLCLPLFPDFVTELTSSWNKPFSTRASVPSYAQFQEHEGAETSGLWVRSGVGYIKKDGSHMTWSFVAPQLGYWLAAFPSSKGTALNPSGLRDITTYHTIFLLAILGSMALLVLVLLCVLLYYCRRRCLKPRQQHHKRHLSAALDSSKRDQCTSTSQLHLISSGRLESISCMGDANGIKSDLSSTRDLHSSHEEFFRIAPTSTAAAQNLRHSKVNANTLTRCGERGKEGESESFPMKVASSMNTTSNLDPLLLCNDCSGCYSSGNDGDDHRSHHLNHHNAKDNQGYTSDPPSPPSLLPPFAGHYQEVKPPEYSASQHRGSTEGQLVFCHSMEQMTESMYHSAVPTLVIPAHYMQLSSDLSALEQAMDRQQQLQHDMEGIQLSMMLPRPGQGHIQQQQEGQNQPSQGREEKGGERQGESHNNVRNDWTLDPPSGPVRIPVLFNNSSMAQMNGELQSLTDKKLLELGVKPHPRAWFVSLDGRTNSLVRHSYIELGNDTRLPIITTTEVEQEQRRPESRIPRLVQQQKQDERRAKGVSKEQHMLHGKSYSKLPVIEPPHPPSSSSESHAQLYSHEDGSLPPLVDEDAPSVRGGTSARSSTSNPRQDSATSPDYDGEQYADDKDDDGENKKSPWQKREERPLMVFNVK</sequence>
<feature type="compositionally biased region" description="Low complexity" evidence="8">
    <location>
        <begin position="628"/>
        <end position="644"/>
    </location>
</feature>
<feature type="compositionally biased region" description="Basic and acidic residues" evidence="8">
    <location>
        <begin position="747"/>
        <end position="756"/>
    </location>
</feature>
<evidence type="ECO:0000256" key="7">
    <source>
        <dbReference type="ARBA" id="ARBA00023180"/>
    </source>
</evidence>
<evidence type="ECO:0000256" key="9">
    <source>
        <dbReference type="SAM" id="Phobius"/>
    </source>
</evidence>
<feature type="compositionally biased region" description="Basic and acidic residues" evidence="8">
    <location>
        <begin position="645"/>
        <end position="661"/>
    </location>
</feature>
<feature type="domain" description="FAM171 N-terminal" evidence="10">
    <location>
        <begin position="281"/>
        <end position="319"/>
    </location>
</feature>
<dbReference type="Pfam" id="PF10577">
    <property type="entry name" value="FAM171A1-2-B_N"/>
    <property type="match status" value="2"/>
</dbReference>
<feature type="compositionally biased region" description="Basic and acidic residues" evidence="8">
    <location>
        <begin position="863"/>
        <end position="876"/>
    </location>
</feature>
<name>A0ABD1KSA8_9TELE</name>
<feature type="compositionally biased region" description="Basic residues" evidence="8">
    <location>
        <begin position="109"/>
        <end position="122"/>
    </location>
</feature>
<accession>A0ABD1KSA8</accession>
<protein>
    <recommendedName>
        <fullName evidence="14">Protein FAM171A2</fullName>
    </recommendedName>
</protein>
<feature type="region of interest" description="Disordered" evidence="8">
    <location>
        <begin position="507"/>
        <end position="545"/>
    </location>
</feature>
<feature type="compositionally biased region" description="Acidic residues" evidence="8">
    <location>
        <begin position="849"/>
        <end position="862"/>
    </location>
</feature>
<dbReference type="InterPro" id="IPR018890">
    <property type="entry name" value="FAM171"/>
</dbReference>
<organism evidence="12 13">
    <name type="scientific">Coilia grayii</name>
    <name type="common">Gray's grenadier anchovy</name>
    <dbReference type="NCBI Taxonomy" id="363190"/>
    <lineage>
        <taxon>Eukaryota</taxon>
        <taxon>Metazoa</taxon>
        <taxon>Chordata</taxon>
        <taxon>Craniata</taxon>
        <taxon>Vertebrata</taxon>
        <taxon>Euteleostomi</taxon>
        <taxon>Actinopterygii</taxon>
        <taxon>Neopterygii</taxon>
        <taxon>Teleostei</taxon>
        <taxon>Clupei</taxon>
        <taxon>Clupeiformes</taxon>
        <taxon>Clupeoidei</taxon>
        <taxon>Engraulidae</taxon>
        <taxon>Coilinae</taxon>
        <taxon>Coilia</taxon>
    </lineage>
</organism>
<comment type="caution">
    <text evidence="12">The sequence shown here is derived from an EMBL/GenBank/DDBJ whole genome shotgun (WGS) entry which is preliminary data.</text>
</comment>
<evidence type="ECO:0000313" key="12">
    <source>
        <dbReference type="EMBL" id="KAL2102052.1"/>
    </source>
</evidence>
<feature type="compositionally biased region" description="Polar residues" evidence="8">
    <location>
        <begin position="831"/>
        <end position="846"/>
    </location>
</feature>
<keyword evidence="6 9" id="KW-0472">Membrane</keyword>
<evidence type="ECO:0000256" key="8">
    <source>
        <dbReference type="SAM" id="MobiDB-lite"/>
    </source>
</evidence>
<evidence type="ECO:0008006" key="14">
    <source>
        <dbReference type="Google" id="ProtNLM"/>
    </source>
</evidence>